<gene>
    <name evidence="1" type="ORF">ENO36_04565</name>
</gene>
<protein>
    <recommendedName>
        <fullName evidence="2">CopG family transcriptional regulator</fullName>
    </recommendedName>
</protein>
<proteinExistence type="predicted"/>
<name>A0A7C2UKN0_9CREN</name>
<comment type="caution">
    <text evidence="1">The sequence shown here is derived from an EMBL/GenBank/DDBJ whole genome shotgun (WGS) entry which is preliminary data.</text>
</comment>
<dbReference type="Proteomes" id="UP000885664">
    <property type="component" value="Unassembled WGS sequence"/>
</dbReference>
<evidence type="ECO:0000313" key="1">
    <source>
        <dbReference type="EMBL" id="HEU98106.1"/>
    </source>
</evidence>
<organism evidence="1">
    <name type="scientific">Fervidicoccus fontis</name>
    <dbReference type="NCBI Taxonomy" id="683846"/>
    <lineage>
        <taxon>Archaea</taxon>
        <taxon>Thermoproteota</taxon>
        <taxon>Thermoprotei</taxon>
        <taxon>Fervidicoccales</taxon>
        <taxon>Fervidicoccaceae</taxon>
        <taxon>Fervidicoccus</taxon>
    </lineage>
</organism>
<dbReference type="AlphaFoldDB" id="A0A7C2UKN0"/>
<evidence type="ECO:0008006" key="2">
    <source>
        <dbReference type="Google" id="ProtNLM"/>
    </source>
</evidence>
<accession>A0A7C2UKN0</accession>
<sequence length="167" mass="18528">MSRNRKTVAIETELVDELSKFAKERGMTLAGYVRTIFSSAIQAEKAGMYPPNLIKEAMDYEVLKKLGFVFIPSAIFLDELQEKEIEEIGINVGRALSEISPNPREVFERYALSLKIAFPRDSSLLLPPVRGNGSKLRKLVISIAKGLGLEVEERGEISIIKLGSSSL</sequence>
<reference evidence="1" key="1">
    <citation type="journal article" date="2020" name="mSystems">
        <title>Genome- and Community-Level Interaction Insights into Carbon Utilization and Element Cycling Functions of Hydrothermarchaeota in Hydrothermal Sediment.</title>
        <authorList>
            <person name="Zhou Z."/>
            <person name="Liu Y."/>
            <person name="Xu W."/>
            <person name="Pan J."/>
            <person name="Luo Z.H."/>
            <person name="Li M."/>
        </authorList>
    </citation>
    <scope>NUCLEOTIDE SEQUENCE [LARGE SCALE GENOMIC DNA]</scope>
    <source>
        <strain evidence="1">SpSt-1259</strain>
    </source>
</reference>
<dbReference type="EMBL" id="DSFE01000094">
    <property type="protein sequence ID" value="HEU98106.1"/>
    <property type="molecule type" value="Genomic_DNA"/>
</dbReference>